<keyword evidence="3" id="KW-1185">Reference proteome</keyword>
<sequence>MLYQLFRPFSYLTIFNVGHKAFYDYIIPLALTIISLFTVCAGNNWEIAKIVSENRLAAGLFDVVKNLPGFYIAALAAIATFNKPELDNIITDQNNNSPQVNVRHVDHNGRVSDCPTAISRRVFLSMLFAYLTAMSFVIIILYVVFYSAGFLGSAYVVFASILNVAFTAMFWQVVVCTFFGLYYLGDKIHH</sequence>
<reference evidence="2 3" key="1">
    <citation type="submission" date="2019-01" db="EMBL/GenBank/DDBJ databases">
        <authorList>
            <person name="Chen W.-M."/>
        </authorList>
    </citation>
    <scope>NUCLEOTIDE SEQUENCE [LARGE SCALE GENOMIC DNA]</scope>
    <source>
        <strain evidence="2 3">KYPC3</strain>
    </source>
</reference>
<evidence type="ECO:0000313" key="3">
    <source>
        <dbReference type="Proteomes" id="UP000283077"/>
    </source>
</evidence>
<accession>A0A437QFC7</accession>
<keyword evidence="1" id="KW-0812">Transmembrane</keyword>
<keyword evidence="1" id="KW-0472">Membrane</keyword>
<gene>
    <name evidence="2" type="ORF">EOE67_17390</name>
</gene>
<evidence type="ECO:0000313" key="2">
    <source>
        <dbReference type="EMBL" id="RVU33233.1"/>
    </source>
</evidence>
<feature type="transmembrane region" description="Helical" evidence="1">
    <location>
        <begin position="127"/>
        <end position="148"/>
    </location>
</feature>
<keyword evidence="1" id="KW-1133">Transmembrane helix</keyword>
<comment type="caution">
    <text evidence="2">The sequence shown here is derived from an EMBL/GenBank/DDBJ whole genome shotgun (WGS) entry which is preliminary data.</text>
</comment>
<name>A0A437QFC7_9GAMM</name>
<dbReference type="AlphaFoldDB" id="A0A437QFC7"/>
<feature type="transmembrane region" description="Helical" evidence="1">
    <location>
        <begin position="154"/>
        <end position="184"/>
    </location>
</feature>
<dbReference type="OrthoDB" id="8457152at2"/>
<feature type="transmembrane region" description="Helical" evidence="1">
    <location>
        <begin position="25"/>
        <end position="45"/>
    </location>
</feature>
<dbReference type="EMBL" id="SACS01000024">
    <property type="protein sequence ID" value="RVU33233.1"/>
    <property type="molecule type" value="Genomic_DNA"/>
</dbReference>
<organism evidence="2 3">
    <name type="scientific">Rheinheimera riviphila</name>
    <dbReference type="NCBI Taxonomy" id="1834037"/>
    <lineage>
        <taxon>Bacteria</taxon>
        <taxon>Pseudomonadati</taxon>
        <taxon>Pseudomonadota</taxon>
        <taxon>Gammaproteobacteria</taxon>
        <taxon>Chromatiales</taxon>
        <taxon>Chromatiaceae</taxon>
        <taxon>Rheinheimera</taxon>
    </lineage>
</organism>
<dbReference type="RefSeq" id="WP_127700607.1">
    <property type="nucleotide sequence ID" value="NZ_SACS01000024.1"/>
</dbReference>
<protein>
    <submittedName>
        <fullName evidence="2">Uncharacterized protein</fullName>
    </submittedName>
</protein>
<dbReference type="Proteomes" id="UP000283077">
    <property type="component" value="Unassembled WGS sequence"/>
</dbReference>
<proteinExistence type="predicted"/>
<evidence type="ECO:0000256" key="1">
    <source>
        <dbReference type="SAM" id="Phobius"/>
    </source>
</evidence>